<organism evidence="2 3">
    <name type="scientific">Liparis tanakae</name>
    <name type="common">Tanaka's snailfish</name>
    <dbReference type="NCBI Taxonomy" id="230148"/>
    <lineage>
        <taxon>Eukaryota</taxon>
        <taxon>Metazoa</taxon>
        <taxon>Chordata</taxon>
        <taxon>Craniata</taxon>
        <taxon>Vertebrata</taxon>
        <taxon>Euteleostomi</taxon>
        <taxon>Actinopterygii</taxon>
        <taxon>Neopterygii</taxon>
        <taxon>Teleostei</taxon>
        <taxon>Neoteleostei</taxon>
        <taxon>Acanthomorphata</taxon>
        <taxon>Eupercaria</taxon>
        <taxon>Perciformes</taxon>
        <taxon>Cottioidei</taxon>
        <taxon>Cottales</taxon>
        <taxon>Liparidae</taxon>
        <taxon>Liparis</taxon>
    </lineage>
</organism>
<dbReference type="Proteomes" id="UP000314294">
    <property type="component" value="Unassembled WGS sequence"/>
</dbReference>
<dbReference type="AlphaFoldDB" id="A0A4Z2EK42"/>
<dbReference type="EMBL" id="SRLO01006530">
    <property type="protein sequence ID" value="TNN28722.1"/>
    <property type="molecule type" value="Genomic_DNA"/>
</dbReference>
<name>A0A4Z2EK42_9TELE</name>
<feature type="region of interest" description="Disordered" evidence="1">
    <location>
        <begin position="43"/>
        <end position="70"/>
    </location>
</feature>
<feature type="compositionally biased region" description="Basic residues" evidence="1">
    <location>
        <begin position="1"/>
        <end position="10"/>
    </location>
</feature>
<feature type="compositionally biased region" description="Basic and acidic residues" evidence="1">
    <location>
        <begin position="11"/>
        <end position="20"/>
    </location>
</feature>
<reference evidence="2 3" key="1">
    <citation type="submission" date="2019-03" db="EMBL/GenBank/DDBJ databases">
        <title>First draft genome of Liparis tanakae, snailfish: a comprehensive survey of snailfish specific genes.</title>
        <authorList>
            <person name="Kim W."/>
            <person name="Song I."/>
            <person name="Jeong J.-H."/>
            <person name="Kim D."/>
            <person name="Kim S."/>
            <person name="Ryu S."/>
            <person name="Song J.Y."/>
            <person name="Lee S.K."/>
        </authorList>
    </citation>
    <scope>NUCLEOTIDE SEQUENCE [LARGE SCALE GENOMIC DNA]</scope>
    <source>
        <tissue evidence="2">Muscle</tissue>
    </source>
</reference>
<accession>A0A4Z2EK42</accession>
<gene>
    <name evidence="2" type="ORF">EYF80_061130</name>
</gene>
<proteinExistence type="predicted"/>
<protein>
    <submittedName>
        <fullName evidence="2">Uncharacterized protein</fullName>
    </submittedName>
</protein>
<evidence type="ECO:0000313" key="3">
    <source>
        <dbReference type="Proteomes" id="UP000314294"/>
    </source>
</evidence>
<evidence type="ECO:0000256" key="1">
    <source>
        <dbReference type="SAM" id="MobiDB-lite"/>
    </source>
</evidence>
<keyword evidence="3" id="KW-1185">Reference proteome</keyword>
<comment type="caution">
    <text evidence="2">The sequence shown here is derived from an EMBL/GenBank/DDBJ whole genome shotgun (WGS) entry which is preliminary data.</text>
</comment>
<feature type="region of interest" description="Disordered" evidence="1">
    <location>
        <begin position="1"/>
        <end position="20"/>
    </location>
</feature>
<sequence length="99" mass="11527">MNGTGHHVRRTCGDRQRRNDSQWQRWFHWSLWGIGVQLSSEDQSVAQLRHRPVPTDTHHPDGQEEAPSSIQSKYNMVWTLKTFLTVANFGWGQIGREQS</sequence>
<evidence type="ECO:0000313" key="2">
    <source>
        <dbReference type="EMBL" id="TNN28722.1"/>
    </source>
</evidence>